<dbReference type="Pfam" id="PF02277">
    <property type="entry name" value="DBI_PRT"/>
    <property type="match status" value="1"/>
</dbReference>
<dbReference type="EMBL" id="JAGHKO010000001">
    <property type="protein sequence ID" value="MBO9200242.1"/>
    <property type="molecule type" value="Genomic_DNA"/>
</dbReference>
<keyword evidence="6 10" id="KW-0328">Glycosyltransferase</keyword>
<protein>
    <recommendedName>
        <fullName evidence="4 10">Nicotinate-nucleotide--dimethylbenzimidazole phosphoribosyltransferase</fullName>
        <shortName evidence="10">NN:DBI PRT</shortName>
        <ecNumber evidence="3 10">2.4.2.21</ecNumber>
    </recommendedName>
    <alternativeName>
        <fullName evidence="8 10">N(1)-alpha-phosphoribosyltransferase</fullName>
    </alternativeName>
</protein>
<dbReference type="Gene3D" id="3.40.50.10210">
    <property type="match status" value="1"/>
</dbReference>
<dbReference type="PANTHER" id="PTHR43463">
    <property type="entry name" value="NICOTINATE-NUCLEOTIDE--DIMETHYLBENZIMIDAZOLE PHOSPHORIBOSYLTRANSFERASE"/>
    <property type="match status" value="1"/>
</dbReference>
<feature type="active site" description="Proton acceptor" evidence="10">
    <location>
        <position position="323"/>
    </location>
</feature>
<organism evidence="11 12">
    <name type="scientific">Niastella soli</name>
    <dbReference type="NCBI Taxonomy" id="2821487"/>
    <lineage>
        <taxon>Bacteria</taxon>
        <taxon>Pseudomonadati</taxon>
        <taxon>Bacteroidota</taxon>
        <taxon>Chitinophagia</taxon>
        <taxon>Chitinophagales</taxon>
        <taxon>Chitinophagaceae</taxon>
        <taxon>Niastella</taxon>
    </lineage>
</organism>
<accession>A0ABS3YQR5</accession>
<evidence type="ECO:0000313" key="11">
    <source>
        <dbReference type="EMBL" id="MBO9200242.1"/>
    </source>
</evidence>
<dbReference type="Proteomes" id="UP000677244">
    <property type="component" value="Unassembled WGS sequence"/>
</dbReference>
<name>A0ABS3YQR5_9BACT</name>
<dbReference type="NCBIfam" id="NF000996">
    <property type="entry name" value="PRK00105.1"/>
    <property type="match status" value="1"/>
</dbReference>
<dbReference type="InterPro" id="IPR003200">
    <property type="entry name" value="Nict_dMeBzImd_PRibTrfase"/>
</dbReference>
<gene>
    <name evidence="10 11" type="primary">cobT</name>
    <name evidence="11" type="ORF">J7I42_08235</name>
</gene>
<dbReference type="CDD" id="cd02439">
    <property type="entry name" value="DMB-PRT_CobT"/>
    <property type="match status" value="1"/>
</dbReference>
<evidence type="ECO:0000256" key="4">
    <source>
        <dbReference type="ARBA" id="ARBA00015486"/>
    </source>
</evidence>
<sequence>MKKESALKQQLQHTIDNKTKPLGALGRLEEIALQIGLIQQTTKPVIRQPHIVVFAGDHGIAQTGLVNAYPQEVTAQMVLNFAHGGAAINVFCRQNQLTLKVVDAGVNFDFTSHSTEVLNAKIGYGTKNYLNEPAMTIAEAEQAIEKGRSIVRQLTVDGCNCIGFGEMGIGNTSSATLIMSAITGLPVVEFTGRGAGLNDDQLQKKIDTLQEVFKKHTLNELSQQPIDLLSRVGGFEIAMMAGAYLEAVQLQLIVLVDGFIATAAMLIANEIFRATKQPSPVPDWTTLTDHCIFAHTSHEAGHEKLLRHLGVTPLLHLSMRLGEGTGAALAMPMIQAAVNFLNEMASFESAGVSTQNAER</sequence>
<comment type="caution">
    <text evidence="11">The sequence shown here is derived from an EMBL/GenBank/DDBJ whole genome shotgun (WGS) entry which is preliminary data.</text>
</comment>
<comment type="catalytic activity">
    <reaction evidence="9 10">
        <text>5,6-dimethylbenzimidazole + nicotinate beta-D-ribonucleotide = alpha-ribazole 5'-phosphate + nicotinate + H(+)</text>
        <dbReference type="Rhea" id="RHEA:11196"/>
        <dbReference type="ChEBI" id="CHEBI:15378"/>
        <dbReference type="ChEBI" id="CHEBI:15890"/>
        <dbReference type="ChEBI" id="CHEBI:32544"/>
        <dbReference type="ChEBI" id="CHEBI:57502"/>
        <dbReference type="ChEBI" id="CHEBI:57918"/>
        <dbReference type="EC" id="2.4.2.21"/>
    </reaction>
</comment>
<evidence type="ECO:0000256" key="8">
    <source>
        <dbReference type="ARBA" id="ARBA00030686"/>
    </source>
</evidence>
<reference evidence="11 12" key="1">
    <citation type="submission" date="2021-03" db="EMBL/GenBank/DDBJ databases">
        <title>Assistant Professor.</title>
        <authorList>
            <person name="Huq M.A."/>
        </authorList>
    </citation>
    <scope>NUCLEOTIDE SEQUENCE [LARGE SCALE GENOMIC DNA]</scope>
    <source>
        <strain evidence="11 12">MAH-29</strain>
    </source>
</reference>
<dbReference type="InterPro" id="IPR036087">
    <property type="entry name" value="Nict_dMeBzImd_PRibTrfase_sf"/>
</dbReference>
<evidence type="ECO:0000256" key="7">
    <source>
        <dbReference type="ARBA" id="ARBA00022679"/>
    </source>
</evidence>
<evidence type="ECO:0000313" key="12">
    <source>
        <dbReference type="Proteomes" id="UP000677244"/>
    </source>
</evidence>
<comment type="similarity">
    <text evidence="2 10">Belongs to the CobT family.</text>
</comment>
<evidence type="ECO:0000256" key="5">
    <source>
        <dbReference type="ARBA" id="ARBA00022573"/>
    </source>
</evidence>
<dbReference type="NCBIfam" id="TIGR03160">
    <property type="entry name" value="cobT_DBIPRT"/>
    <property type="match status" value="1"/>
</dbReference>
<dbReference type="PANTHER" id="PTHR43463:SF1">
    <property type="entry name" value="NICOTINATE-NUCLEOTIDE--DIMETHYLBENZIMIDAZOLE PHOSPHORIBOSYLTRANSFERASE"/>
    <property type="match status" value="1"/>
</dbReference>
<dbReference type="RefSeq" id="WP_209138295.1">
    <property type="nucleotide sequence ID" value="NZ_JAGHKO010000001.1"/>
</dbReference>
<keyword evidence="7 10" id="KW-0808">Transferase</keyword>
<dbReference type="EC" id="2.4.2.21" evidence="3 10"/>
<dbReference type="InterPro" id="IPR023195">
    <property type="entry name" value="Nict_dMeBzImd_PRibTrfase_N"/>
</dbReference>
<evidence type="ECO:0000256" key="9">
    <source>
        <dbReference type="ARBA" id="ARBA00047340"/>
    </source>
</evidence>
<dbReference type="SUPFAM" id="SSF52733">
    <property type="entry name" value="Nicotinate mononucleotide:5,6-dimethylbenzimidazole phosphoribosyltransferase (CobT)"/>
    <property type="match status" value="1"/>
</dbReference>
<proteinExistence type="inferred from homology"/>
<dbReference type="GO" id="GO:0008939">
    <property type="term" value="F:nicotinate-nucleotide-dimethylbenzimidazole phosphoribosyltransferase activity"/>
    <property type="evidence" value="ECO:0007669"/>
    <property type="project" value="UniProtKB-EC"/>
</dbReference>
<dbReference type="InterPro" id="IPR017846">
    <property type="entry name" value="Nict_dMeBzImd_PRibTrfase_bact"/>
</dbReference>
<dbReference type="HAMAP" id="MF_00230">
    <property type="entry name" value="CobT"/>
    <property type="match status" value="1"/>
</dbReference>
<comment type="function">
    <text evidence="10">Catalyzes the synthesis of alpha-ribazole-5'-phosphate from nicotinate mononucleotide (NAMN) and 5,6-dimethylbenzimidazole (DMB).</text>
</comment>
<keyword evidence="12" id="KW-1185">Reference proteome</keyword>
<evidence type="ECO:0000256" key="1">
    <source>
        <dbReference type="ARBA" id="ARBA00005049"/>
    </source>
</evidence>
<evidence type="ECO:0000256" key="10">
    <source>
        <dbReference type="HAMAP-Rule" id="MF_00230"/>
    </source>
</evidence>
<evidence type="ECO:0000256" key="3">
    <source>
        <dbReference type="ARBA" id="ARBA00011991"/>
    </source>
</evidence>
<evidence type="ECO:0000256" key="2">
    <source>
        <dbReference type="ARBA" id="ARBA00007110"/>
    </source>
</evidence>
<keyword evidence="5 10" id="KW-0169">Cobalamin biosynthesis</keyword>
<dbReference type="Gene3D" id="1.10.1610.10">
    <property type="match status" value="1"/>
</dbReference>
<evidence type="ECO:0000256" key="6">
    <source>
        <dbReference type="ARBA" id="ARBA00022676"/>
    </source>
</evidence>
<comment type="pathway">
    <text evidence="1 10">Nucleoside biosynthesis; alpha-ribazole biosynthesis; alpha-ribazole from 5,6-dimethylbenzimidazole: step 1/2.</text>
</comment>